<dbReference type="KEGG" id="metu:GNH96_01980"/>
<dbReference type="EMBL" id="CP046565">
    <property type="protein sequence ID" value="QJD28851.1"/>
    <property type="molecule type" value="Genomic_DNA"/>
</dbReference>
<dbReference type="NCBIfam" id="TIGR02607">
    <property type="entry name" value="antidote_HigA"/>
    <property type="match status" value="1"/>
</dbReference>
<accession>A0A858Q4V1</accession>
<dbReference type="RefSeq" id="WP_169601795.1">
    <property type="nucleotide sequence ID" value="NZ_CP046565.1"/>
</dbReference>
<dbReference type="InterPro" id="IPR010982">
    <property type="entry name" value="Lambda_DNA-bd_dom_sf"/>
</dbReference>
<dbReference type="InterPro" id="IPR001387">
    <property type="entry name" value="Cro/C1-type_HTH"/>
</dbReference>
<protein>
    <submittedName>
        <fullName evidence="3">HigA family addiction module antidote protein</fullName>
    </submittedName>
</protein>
<proteinExistence type="predicted"/>
<dbReference type="Gene3D" id="1.10.260.40">
    <property type="entry name" value="lambda repressor-like DNA-binding domains"/>
    <property type="match status" value="1"/>
</dbReference>
<keyword evidence="1" id="KW-0238">DNA-binding</keyword>
<dbReference type="CDD" id="cd00093">
    <property type="entry name" value="HTH_XRE"/>
    <property type="match status" value="1"/>
</dbReference>
<dbReference type="PANTHER" id="PTHR36924">
    <property type="entry name" value="ANTITOXIN HIGA-1"/>
    <property type="match status" value="1"/>
</dbReference>
<keyword evidence="4" id="KW-1185">Reference proteome</keyword>
<evidence type="ECO:0000313" key="3">
    <source>
        <dbReference type="EMBL" id="QJD28851.1"/>
    </source>
</evidence>
<name>A0A858Q4V1_9GAMM</name>
<reference evidence="4" key="1">
    <citation type="submission" date="2019-12" db="EMBL/GenBank/DDBJ databases">
        <authorList>
            <person name="Awala S.I."/>
            <person name="Rhee S.K."/>
        </authorList>
    </citation>
    <scope>NUCLEOTIDE SEQUENCE [LARGE SCALE GENOMIC DNA]</scope>
    <source>
        <strain evidence="4">IM1</strain>
    </source>
</reference>
<dbReference type="PROSITE" id="PS50943">
    <property type="entry name" value="HTH_CROC1"/>
    <property type="match status" value="1"/>
</dbReference>
<dbReference type="AlphaFoldDB" id="A0A858Q4V1"/>
<organism evidence="3 4">
    <name type="scientific">Methylococcus geothermalis</name>
    <dbReference type="NCBI Taxonomy" id="2681310"/>
    <lineage>
        <taxon>Bacteria</taxon>
        <taxon>Pseudomonadati</taxon>
        <taxon>Pseudomonadota</taxon>
        <taxon>Gammaproteobacteria</taxon>
        <taxon>Methylococcales</taxon>
        <taxon>Methylococcaceae</taxon>
        <taxon>Methylococcus</taxon>
    </lineage>
</organism>
<evidence type="ECO:0000313" key="4">
    <source>
        <dbReference type="Proteomes" id="UP000503004"/>
    </source>
</evidence>
<dbReference type="InterPro" id="IPR013430">
    <property type="entry name" value="Toxin_antidote_HigA"/>
</dbReference>
<feature type="domain" description="HTH cro/C1-type" evidence="2">
    <location>
        <begin position="20"/>
        <end position="57"/>
    </location>
</feature>
<gene>
    <name evidence="3" type="ORF">GNH96_01980</name>
</gene>
<evidence type="ECO:0000259" key="2">
    <source>
        <dbReference type="PROSITE" id="PS50943"/>
    </source>
</evidence>
<dbReference type="GO" id="GO:0003677">
    <property type="term" value="F:DNA binding"/>
    <property type="evidence" value="ECO:0007669"/>
    <property type="project" value="UniProtKB-KW"/>
</dbReference>
<dbReference type="PANTHER" id="PTHR36924:SF1">
    <property type="entry name" value="ANTITOXIN HIGA-1"/>
    <property type="match status" value="1"/>
</dbReference>
<dbReference type="Proteomes" id="UP000503004">
    <property type="component" value="Chromosome"/>
</dbReference>
<evidence type="ECO:0000256" key="1">
    <source>
        <dbReference type="ARBA" id="ARBA00023125"/>
    </source>
</evidence>
<sequence>MTMHNPPHPGAILKEDVLPELDLSVTEAARQLGVSRVALSRILHGKAAISAGMALRLEAWISGPTAETWLRMQSDYDLWQARQRPAPNIQRTAA</sequence>
<dbReference type="Pfam" id="PF01381">
    <property type="entry name" value="HTH_3"/>
    <property type="match status" value="1"/>
</dbReference>
<dbReference type="SUPFAM" id="SSF47413">
    <property type="entry name" value="lambda repressor-like DNA-binding domains"/>
    <property type="match status" value="1"/>
</dbReference>